<gene>
    <name evidence="1" type="ORF">IDJ77_12960</name>
</gene>
<protein>
    <submittedName>
        <fullName evidence="1">Uncharacterized protein</fullName>
    </submittedName>
</protein>
<name>A0ABR7WQX5_9SPHI</name>
<comment type="caution">
    <text evidence="1">The sequence shown here is derived from an EMBL/GenBank/DDBJ whole genome shotgun (WGS) entry which is preliminary data.</text>
</comment>
<dbReference type="RefSeq" id="WP_191189389.1">
    <property type="nucleotide sequence ID" value="NZ_JACWMY010000006.1"/>
</dbReference>
<proteinExistence type="predicted"/>
<organism evidence="1 2">
    <name type="scientific">Mucilaginibacter pankratovii</name>
    <dbReference type="NCBI Taxonomy" id="2772110"/>
    <lineage>
        <taxon>Bacteria</taxon>
        <taxon>Pseudomonadati</taxon>
        <taxon>Bacteroidota</taxon>
        <taxon>Sphingobacteriia</taxon>
        <taxon>Sphingobacteriales</taxon>
        <taxon>Sphingobacteriaceae</taxon>
        <taxon>Mucilaginibacter</taxon>
    </lineage>
</organism>
<evidence type="ECO:0000313" key="1">
    <source>
        <dbReference type="EMBL" id="MBD1364723.1"/>
    </source>
</evidence>
<sequence>MPNVKFSYRYRDAGNYKNHSWVIFADPDNVELSALEELIQSKIIDSTYFYVDQWQLPDLHFSTWNNQLDHTWHEFESIEYTNEAPNAKFNLTGFMAIIKKVKPFTW</sequence>
<accession>A0ABR7WQX5</accession>
<keyword evidence="2" id="KW-1185">Reference proteome</keyword>
<reference evidence="1 2" key="1">
    <citation type="submission" date="2020-09" db="EMBL/GenBank/DDBJ databases">
        <title>Novel species of Mucilaginibacter isolated from a glacier on the Tibetan Plateau.</title>
        <authorList>
            <person name="Liu Q."/>
            <person name="Xin Y.-H."/>
        </authorList>
    </citation>
    <scope>NUCLEOTIDE SEQUENCE [LARGE SCALE GENOMIC DNA]</scope>
    <source>
        <strain evidence="1 2">ZT4R22</strain>
    </source>
</reference>
<dbReference type="EMBL" id="JACWMY010000006">
    <property type="protein sequence ID" value="MBD1364723.1"/>
    <property type="molecule type" value="Genomic_DNA"/>
</dbReference>
<dbReference type="Proteomes" id="UP000606600">
    <property type="component" value="Unassembled WGS sequence"/>
</dbReference>
<evidence type="ECO:0000313" key="2">
    <source>
        <dbReference type="Proteomes" id="UP000606600"/>
    </source>
</evidence>